<keyword evidence="2" id="KW-1185">Reference proteome</keyword>
<protein>
    <submittedName>
        <fullName evidence="1">Uncharacterized protein</fullName>
    </submittedName>
</protein>
<accession>A0AAN5DA39</accession>
<reference evidence="2" key="1">
    <citation type="submission" date="2022-10" db="EMBL/GenBank/DDBJ databases">
        <title>Genome assembly of Pristionchus species.</title>
        <authorList>
            <person name="Yoshida K."/>
            <person name="Sommer R.J."/>
        </authorList>
    </citation>
    <scope>NUCLEOTIDE SEQUENCE [LARGE SCALE GENOMIC DNA]</scope>
    <source>
        <strain evidence="2">RS5460</strain>
    </source>
</reference>
<dbReference type="AlphaFoldDB" id="A0AAN5DA39"/>
<gene>
    <name evidence="1" type="ORF">PMAYCL1PPCAC_29060</name>
</gene>
<name>A0AAN5DA39_9BILA</name>
<dbReference type="Proteomes" id="UP001328107">
    <property type="component" value="Unassembled WGS sequence"/>
</dbReference>
<proteinExistence type="predicted"/>
<evidence type="ECO:0000313" key="1">
    <source>
        <dbReference type="EMBL" id="GMR58865.1"/>
    </source>
</evidence>
<dbReference type="EMBL" id="BTRK01000006">
    <property type="protein sequence ID" value="GMR58865.1"/>
    <property type="molecule type" value="Genomic_DNA"/>
</dbReference>
<comment type="caution">
    <text evidence="1">The sequence shown here is derived from an EMBL/GenBank/DDBJ whole genome shotgun (WGS) entry which is preliminary data.</text>
</comment>
<evidence type="ECO:0000313" key="2">
    <source>
        <dbReference type="Proteomes" id="UP001328107"/>
    </source>
</evidence>
<organism evidence="1 2">
    <name type="scientific">Pristionchus mayeri</name>
    <dbReference type="NCBI Taxonomy" id="1317129"/>
    <lineage>
        <taxon>Eukaryota</taxon>
        <taxon>Metazoa</taxon>
        <taxon>Ecdysozoa</taxon>
        <taxon>Nematoda</taxon>
        <taxon>Chromadorea</taxon>
        <taxon>Rhabditida</taxon>
        <taxon>Rhabditina</taxon>
        <taxon>Diplogasteromorpha</taxon>
        <taxon>Diplogasteroidea</taxon>
        <taxon>Neodiplogasteridae</taxon>
        <taxon>Pristionchus</taxon>
    </lineage>
</organism>
<sequence>MEQEGMLRGAVGGGATTDGIRPSRIPTISCSISSFILNSAIRSGEISKTGGEEKCIVESLSWISFRSSFSFTTGSEWKRVDLKYSSDGIIDRCSLRSRSCPLISFSLLLIRGRSDSSSRPLGGISLYSLPPTFPNLLAGCLLISQKCPLVSNWEKISTSSRNSKLNYY</sequence>